<proteinExistence type="predicted"/>
<dbReference type="Proteomes" id="UP000277864">
    <property type="component" value="Unassembled WGS sequence"/>
</dbReference>
<dbReference type="OrthoDB" id="2991180at2"/>
<sequence>MPSKATAKKIARLDNQYTQKQLETVKQEQKTLIYRRRRIAVIFAVAMVFFVAMGVNLATSYQKIHRLKRERQVVLTEQKDVTNQITQLKQDVSLLQDEEYLEKLARAKYFYTKEGELIYSVPQNQQVTTQKSQGLDEHELQSTK</sequence>
<keyword evidence="3" id="KW-1185">Reference proteome</keyword>
<name>A0A3S0AW90_9ENTE</name>
<dbReference type="AlphaFoldDB" id="A0A3S0AW90"/>
<evidence type="ECO:0000256" key="1">
    <source>
        <dbReference type="SAM" id="Phobius"/>
    </source>
</evidence>
<feature type="transmembrane region" description="Helical" evidence="1">
    <location>
        <begin position="39"/>
        <end position="61"/>
    </location>
</feature>
<keyword evidence="1" id="KW-1133">Transmembrane helix</keyword>
<organism evidence="2 3">
    <name type="scientific">Vagococcus humatus</name>
    <dbReference type="NCBI Taxonomy" id="1889241"/>
    <lineage>
        <taxon>Bacteria</taxon>
        <taxon>Bacillati</taxon>
        <taxon>Bacillota</taxon>
        <taxon>Bacilli</taxon>
        <taxon>Lactobacillales</taxon>
        <taxon>Enterococcaceae</taxon>
        <taxon>Vagococcus</taxon>
    </lineage>
</organism>
<dbReference type="InterPro" id="IPR039076">
    <property type="entry name" value="DivIC"/>
</dbReference>
<reference evidence="2 3" key="1">
    <citation type="submission" date="2018-03" db="EMBL/GenBank/DDBJ databases">
        <authorList>
            <person name="Gulvik C.A."/>
        </authorList>
    </citation>
    <scope>NUCLEOTIDE SEQUENCE [LARGE SCALE GENOMIC DNA]</scope>
    <source>
        <strain evidence="2 3">JCM 31581</strain>
    </source>
</reference>
<protein>
    <submittedName>
        <fullName evidence="2">Septum formation initiator</fullName>
    </submittedName>
</protein>
<keyword evidence="1" id="KW-0472">Membrane</keyword>
<dbReference type="GO" id="GO:0051301">
    <property type="term" value="P:cell division"/>
    <property type="evidence" value="ECO:0007669"/>
    <property type="project" value="InterPro"/>
</dbReference>
<accession>A0A3S0AW90</accession>
<dbReference type="PANTHER" id="PTHR40027:SF1">
    <property type="entry name" value="CELL DIVISION PROTEIN DIVIC"/>
    <property type="match status" value="1"/>
</dbReference>
<dbReference type="EMBL" id="PXZH01000008">
    <property type="protein sequence ID" value="RST88571.1"/>
    <property type="molecule type" value="Genomic_DNA"/>
</dbReference>
<evidence type="ECO:0000313" key="2">
    <source>
        <dbReference type="EMBL" id="RST88571.1"/>
    </source>
</evidence>
<dbReference type="PANTHER" id="PTHR40027">
    <property type="entry name" value="CELL DIVISION PROTEIN DIVIC"/>
    <property type="match status" value="1"/>
</dbReference>
<dbReference type="RefSeq" id="WP_125944051.1">
    <property type="nucleotide sequence ID" value="NZ_PXZH01000008.1"/>
</dbReference>
<gene>
    <name evidence="2" type="ORF">C7P63_10190</name>
</gene>
<dbReference type="Pfam" id="PF04977">
    <property type="entry name" value="DivIC"/>
    <property type="match status" value="1"/>
</dbReference>
<dbReference type="InterPro" id="IPR007060">
    <property type="entry name" value="FtsL/DivIC"/>
</dbReference>
<keyword evidence="1" id="KW-0812">Transmembrane</keyword>
<comment type="caution">
    <text evidence="2">The sequence shown here is derived from an EMBL/GenBank/DDBJ whole genome shotgun (WGS) entry which is preliminary data.</text>
</comment>
<evidence type="ECO:0000313" key="3">
    <source>
        <dbReference type="Proteomes" id="UP000277864"/>
    </source>
</evidence>